<protein>
    <submittedName>
        <fullName evidence="1">Uncharacterized protein</fullName>
    </submittedName>
</protein>
<sequence>MRSILKKGHYKNRMQIAENLMLLSDDCQKELIEILIDEPIEIIFNKALLTIDDLNIAESLQTRIQIRKQYWFARKIAENNQRKVTQENLKGA</sequence>
<keyword evidence="2" id="KW-1185">Reference proteome</keyword>
<comment type="caution">
    <text evidence="1">The sequence shown here is derived from an EMBL/GenBank/DDBJ whole genome shotgun (WGS) entry which is preliminary data.</text>
</comment>
<evidence type="ECO:0000313" key="2">
    <source>
        <dbReference type="Proteomes" id="UP001589607"/>
    </source>
</evidence>
<reference evidence="1 2" key="1">
    <citation type="submission" date="2024-09" db="EMBL/GenBank/DDBJ databases">
        <authorList>
            <person name="Sun Q."/>
            <person name="Mori K."/>
        </authorList>
    </citation>
    <scope>NUCLEOTIDE SEQUENCE [LARGE SCALE GENOMIC DNA]</scope>
    <source>
        <strain evidence="1 2">CECT 7955</strain>
    </source>
</reference>
<dbReference type="Proteomes" id="UP001589607">
    <property type="component" value="Unassembled WGS sequence"/>
</dbReference>
<accession>A0ABV5GNZ4</accession>
<gene>
    <name evidence="1" type="ORF">ACFFVF_10865</name>
</gene>
<name>A0ABV5GNZ4_9FLAO</name>
<organism evidence="1 2">
    <name type="scientific">Flavobacterium jumunjinense</name>
    <dbReference type="NCBI Taxonomy" id="998845"/>
    <lineage>
        <taxon>Bacteria</taxon>
        <taxon>Pseudomonadati</taxon>
        <taxon>Bacteroidota</taxon>
        <taxon>Flavobacteriia</taxon>
        <taxon>Flavobacteriales</taxon>
        <taxon>Flavobacteriaceae</taxon>
        <taxon>Flavobacterium</taxon>
    </lineage>
</organism>
<evidence type="ECO:0000313" key="1">
    <source>
        <dbReference type="EMBL" id="MFB9097019.1"/>
    </source>
</evidence>
<proteinExistence type="predicted"/>
<dbReference type="EMBL" id="JBHMEY010000031">
    <property type="protein sequence ID" value="MFB9097019.1"/>
    <property type="molecule type" value="Genomic_DNA"/>
</dbReference>
<dbReference type="RefSeq" id="WP_236457106.1">
    <property type="nucleotide sequence ID" value="NZ_CBCSGE010000017.1"/>
</dbReference>